<reference evidence="2 3" key="1">
    <citation type="journal article" date="2024" name="J Genomics">
        <title>Draft genome sequencing and assembly of Favolaschia claudopus CIRM-BRFM 2984 isolated from oak limbs.</title>
        <authorList>
            <person name="Navarro D."/>
            <person name="Drula E."/>
            <person name="Chaduli D."/>
            <person name="Cazenave R."/>
            <person name="Ahrendt S."/>
            <person name="Wang J."/>
            <person name="Lipzen A."/>
            <person name="Daum C."/>
            <person name="Barry K."/>
            <person name="Grigoriev I.V."/>
            <person name="Favel A."/>
            <person name="Rosso M.N."/>
            <person name="Martin F."/>
        </authorList>
    </citation>
    <scope>NUCLEOTIDE SEQUENCE [LARGE SCALE GENOMIC DNA]</scope>
    <source>
        <strain evidence="2 3">CIRM-BRFM 2984</strain>
    </source>
</reference>
<proteinExistence type="predicted"/>
<name>A0AAV9ZZ13_9AGAR</name>
<protein>
    <submittedName>
        <fullName evidence="2">Uncharacterized protein</fullName>
    </submittedName>
</protein>
<organism evidence="2 3">
    <name type="scientific">Favolaschia claudopus</name>
    <dbReference type="NCBI Taxonomy" id="2862362"/>
    <lineage>
        <taxon>Eukaryota</taxon>
        <taxon>Fungi</taxon>
        <taxon>Dikarya</taxon>
        <taxon>Basidiomycota</taxon>
        <taxon>Agaricomycotina</taxon>
        <taxon>Agaricomycetes</taxon>
        <taxon>Agaricomycetidae</taxon>
        <taxon>Agaricales</taxon>
        <taxon>Marasmiineae</taxon>
        <taxon>Mycenaceae</taxon>
        <taxon>Favolaschia</taxon>
    </lineage>
</organism>
<evidence type="ECO:0000256" key="1">
    <source>
        <dbReference type="SAM" id="MobiDB-lite"/>
    </source>
</evidence>
<keyword evidence="3" id="KW-1185">Reference proteome</keyword>
<dbReference type="AlphaFoldDB" id="A0AAV9ZZ13"/>
<dbReference type="EMBL" id="JAWWNJ010000098">
    <property type="protein sequence ID" value="KAK6996356.1"/>
    <property type="molecule type" value="Genomic_DNA"/>
</dbReference>
<feature type="compositionally biased region" description="Polar residues" evidence="1">
    <location>
        <begin position="136"/>
        <end position="152"/>
    </location>
</feature>
<feature type="compositionally biased region" description="Polar residues" evidence="1">
    <location>
        <begin position="200"/>
        <end position="209"/>
    </location>
</feature>
<feature type="compositionally biased region" description="Basic and acidic residues" evidence="1">
    <location>
        <begin position="110"/>
        <end position="122"/>
    </location>
</feature>
<evidence type="ECO:0000313" key="2">
    <source>
        <dbReference type="EMBL" id="KAK6996356.1"/>
    </source>
</evidence>
<gene>
    <name evidence="2" type="ORF">R3P38DRAFT_2800058</name>
</gene>
<feature type="region of interest" description="Disordered" evidence="1">
    <location>
        <begin position="90"/>
        <end position="209"/>
    </location>
</feature>
<sequence length="209" mass="23297">MPEQRETASSGKVAEQGIKQALDAEADLALEGIYADASAAEAKRDDAPEHAQSGLVYELHVSSPVRSWCGVTGGKFSTTPSLARRSLKRFSKILTPPTTPQRHQQRQRQIQREIRESNEASPRRRRVPAQHDENTPPDSASTISARSLGQLNRHQRARENRPPPPLPQAPSKRSLAQRARRERERAEKAARMDVDPPPNTRNSRVLQAS</sequence>
<evidence type="ECO:0000313" key="3">
    <source>
        <dbReference type="Proteomes" id="UP001362999"/>
    </source>
</evidence>
<feature type="compositionally biased region" description="Basic and acidic residues" evidence="1">
    <location>
        <begin position="179"/>
        <end position="194"/>
    </location>
</feature>
<dbReference type="Proteomes" id="UP001362999">
    <property type="component" value="Unassembled WGS sequence"/>
</dbReference>
<accession>A0AAV9ZZ13</accession>
<comment type="caution">
    <text evidence="2">The sequence shown here is derived from an EMBL/GenBank/DDBJ whole genome shotgun (WGS) entry which is preliminary data.</text>
</comment>